<dbReference type="Gene3D" id="2.130.10.120">
    <property type="entry name" value="Prolyl oligopeptidase, N-terminal domain"/>
    <property type="match status" value="1"/>
</dbReference>
<dbReference type="PRINTS" id="PR00862">
    <property type="entry name" value="PROLIGOPTASE"/>
</dbReference>
<reference evidence="8 9" key="1">
    <citation type="submission" date="2019-06" db="EMBL/GenBank/DDBJ databases">
        <title>New taxonomy in bacterial strain CC-CFT640, isolated from vineyard.</title>
        <authorList>
            <person name="Lin S.-Y."/>
            <person name="Tsai C.-F."/>
            <person name="Young C.-C."/>
        </authorList>
    </citation>
    <scope>NUCLEOTIDE SEQUENCE [LARGE SCALE GENOMIC DNA]</scope>
    <source>
        <strain evidence="8 9">CC-CFT640</strain>
    </source>
</reference>
<dbReference type="SUPFAM" id="SSF53474">
    <property type="entry name" value="alpha/beta-Hydrolases"/>
    <property type="match status" value="1"/>
</dbReference>
<dbReference type="EMBL" id="VDUZ01000017">
    <property type="protein sequence ID" value="TXL74689.1"/>
    <property type="molecule type" value="Genomic_DNA"/>
</dbReference>
<gene>
    <name evidence="8" type="ORF">FHP25_16075</name>
</gene>
<dbReference type="InterPro" id="IPR001375">
    <property type="entry name" value="Peptidase_S9_cat"/>
</dbReference>
<comment type="caution">
    <text evidence="8">The sequence shown here is derived from an EMBL/GenBank/DDBJ whole genome shotgun (WGS) entry which is preliminary data.</text>
</comment>
<dbReference type="Proteomes" id="UP000321638">
    <property type="component" value="Unassembled WGS sequence"/>
</dbReference>
<dbReference type="PANTHER" id="PTHR11757">
    <property type="entry name" value="PROTEASE FAMILY S9A OLIGOPEPTIDASE"/>
    <property type="match status" value="1"/>
</dbReference>
<feature type="domain" description="Peptidase S9 prolyl oligopeptidase catalytic" evidence="6">
    <location>
        <begin position="476"/>
        <end position="689"/>
    </location>
</feature>
<keyword evidence="2" id="KW-0645">Protease</keyword>
<evidence type="ECO:0000256" key="2">
    <source>
        <dbReference type="ARBA" id="ARBA00022670"/>
    </source>
</evidence>
<dbReference type="SUPFAM" id="SSF50993">
    <property type="entry name" value="Peptidase/esterase 'gauge' domain"/>
    <property type="match status" value="1"/>
</dbReference>
<dbReference type="Pfam" id="PF00326">
    <property type="entry name" value="Peptidase_S9"/>
    <property type="match status" value="1"/>
</dbReference>
<dbReference type="InterPro" id="IPR051543">
    <property type="entry name" value="Serine_Peptidase_S9A"/>
</dbReference>
<dbReference type="PANTHER" id="PTHR11757:SF19">
    <property type="entry name" value="PROLYL ENDOPEPTIDASE-LIKE"/>
    <property type="match status" value="1"/>
</dbReference>
<feature type="region of interest" description="Disordered" evidence="5">
    <location>
        <begin position="1"/>
        <end position="32"/>
    </location>
</feature>
<comment type="similarity">
    <text evidence="1">Belongs to the peptidase S9A family.</text>
</comment>
<dbReference type="FunFam" id="3.40.50.1820:FF:000005">
    <property type="entry name" value="Prolyl endopeptidase"/>
    <property type="match status" value="1"/>
</dbReference>
<evidence type="ECO:0000259" key="7">
    <source>
        <dbReference type="Pfam" id="PF02897"/>
    </source>
</evidence>
<dbReference type="Gene3D" id="3.40.50.1820">
    <property type="entry name" value="alpha/beta hydrolase"/>
    <property type="match status" value="1"/>
</dbReference>
<evidence type="ECO:0000256" key="3">
    <source>
        <dbReference type="ARBA" id="ARBA00022801"/>
    </source>
</evidence>
<sequence length="706" mass="78959">MTSQNPFRQSAFPPPPRARQVPHRHADGREDPFHWLRDPGYPDVRDEAVLDYLKAENAYVDAVLGGSSDLRPALLDEFKALVIPDESPPPSWLHGRWYGARFEPGREYPLWYCKDTLEAPETIILDANREAEGYGFYAVRDWAVSPDHRFLAILDDIDGSERLRLRIRDLQAGADVHTAAVPCSSGLGWSADGRTLFYIRQDDKQRPRWVHRHRLGDAGEDPLIYEETDPVFFVGIGESASGRFLHIESAAKNSSETRLVPLAEPEAVPRLVLARRPDHEYDVADRGDELLIRTNDRHHNFRLVRAPLDDPRESGWQEVVPPSDQALISGFGVARDFWWLVERTQAQKRVRVVTGQHRDASAGKVISFPDPAYTISALDGHQWDRRTLRLIYESPARPRTWYDYEVATARLDIVQETSVPTHAPDDYVVERIWATAKDGVRVPISLVRHRATVDDGPAPVLLYGYGAYGMSMDAGFSANRLPFLGRGMIWAIAHIRGGEEMGRAWYDDGKLLKKRNSFDDFIACAEHLVSAGVAAPGRIAAMGGSAGGMLMGAVANQRPELFAAVLAMVPFVDVLSTMHDASLPLTPPEYVEWGNPADPVFHAYMASYSPYDNVVAQAYPTMLVSAGLYDPRVTYWEPAKWVAKLRTLKTDDHVLLLHTEMEAGHGGASGRYKALAEVAERLAFVIRVLDLPERPVHGTMSVKEQG</sequence>
<keyword evidence="9" id="KW-1185">Reference proteome</keyword>
<keyword evidence="4" id="KW-0720">Serine protease</keyword>
<feature type="domain" description="Peptidase S9A N-terminal" evidence="7">
    <location>
        <begin position="14"/>
        <end position="416"/>
    </location>
</feature>
<name>A0A5C8PLP7_9HYPH</name>
<dbReference type="Pfam" id="PF02897">
    <property type="entry name" value="Peptidase_S9_N"/>
    <property type="match status" value="1"/>
</dbReference>
<protein>
    <submittedName>
        <fullName evidence="8">S9 family peptidase</fullName>
    </submittedName>
</protein>
<dbReference type="AlphaFoldDB" id="A0A5C8PLP7"/>
<dbReference type="GO" id="GO:0006508">
    <property type="term" value="P:proteolysis"/>
    <property type="evidence" value="ECO:0007669"/>
    <property type="project" value="UniProtKB-KW"/>
</dbReference>
<dbReference type="InterPro" id="IPR029058">
    <property type="entry name" value="AB_hydrolase_fold"/>
</dbReference>
<dbReference type="InterPro" id="IPR002470">
    <property type="entry name" value="Peptidase_S9A"/>
</dbReference>
<evidence type="ECO:0000313" key="9">
    <source>
        <dbReference type="Proteomes" id="UP000321638"/>
    </source>
</evidence>
<keyword evidence="3" id="KW-0378">Hydrolase</keyword>
<proteinExistence type="inferred from homology"/>
<evidence type="ECO:0000256" key="4">
    <source>
        <dbReference type="ARBA" id="ARBA00022825"/>
    </source>
</evidence>
<evidence type="ECO:0000256" key="5">
    <source>
        <dbReference type="SAM" id="MobiDB-lite"/>
    </source>
</evidence>
<evidence type="ECO:0000313" key="8">
    <source>
        <dbReference type="EMBL" id="TXL74689.1"/>
    </source>
</evidence>
<organism evidence="8 9">
    <name type="scientific">Vineibacter terrae</name>
    <dbReference type="NCBI Taxonomy" id="2586908"/>
    <lineage>
        <taxon>Bacteria</taxon>
        <taxon>Pseudomonadati</taxon>
        <taxon>Pseudomonadota</taxon>
        <taxon>Alphaproteobacteria</taxon>
        <taxon>Hyphomicrobiales</taxon>
        <taxon>Vineibacter</taxon>
    </lineage>
</organism>
<evidence type="ECO:0000256" key="1">
    <source>
        <dbReference type="ARBA" id="ARBA00005228"/>
    </source>
</evidence>
<dbReference type="GO" id="GO:0004252">
    <property type="term" value="F:serine-type endopeptidase activity"/>
    <property type="evidence" value="ECO:0007669"/>
    <property type="project" value="InterPro"/>
</dbReference>
<dbReference type="OrthoDB" id="9801421at2"/>
<dbReference type="InterPro" id="IPR023302">
    <property type="entry name" value="Pept_S9A_N"/>
</dbReference>
<evidence type="ECO:0000259" key="6">
    <source>
        <dbReference type="Pfam" id="PF00326"/>
    </source>
</evidence>
<accession>A0A5C8PLP7</accession>